<evidence type="ECO:0000256" key="2">
    <source>
        <dbReference type="ARBA" id="ARBA00022598"/>
    </source>
</evidence>
<dbReference type="InterPro" id="IPR036615">
    <property type="entry name" value="Mur_ligase_C_dom_sf"/>
</dbReference>
<dbReference type="InterPro" id="IPR036565">
    <property type="entry name" value="Mur-like_cat_sf"/>
</dbReference>
<dbReference type="GO" id="GO:0051301">
    <property type="term" value="P:cell division"/>
    <property type="evidence" value="ECO:0007669"/>
    <property type="project" value="UniProtKB-KW"/>
</dbReference>
<name>A0A0F9RX77_9ZZZZ</name>
<dbReference type="Pfam" id="PF01225">
    <property type="entry name" value="Mur_ligase"/>
    <property type="match status" value="1"/>
</dbReference>
<dbReference type="NCBIfam" id="TIGR01143">
    <property type="entry name" value="murF"/>
    <property type="match status" value="1"/>
</dbReference>
<dbReference type="AlphaFoldDB" id="A0A0F9RX77"/>
<evidence type="ECO:0000256" key="6">
    <source>
        <dbReference type="ARBA" id="ARBA00022960"/>
    </source>
</evidence>
<evidence type="ECO:0000259" key="11">
    <source>
        <dbReference type="Pfam" id="PF01225"/>
    </source>
</evidence>
<dbReference type="Pfam" id="PF02875">
    <property type="entry name" value="Mur_ligase_C"/>
    <property type="match status" value="1"/>
</dbReference>
<evidence type="ECO:0000259" key="13">
    <source>
        <dbReference type="Pfam" id="PF08245"/>
    </source>
</evidence>
<dbReference type="SUPFAM" id="SSF53244">
    <property type="entry name" value="MurD-like peptide ligases, peptide-binding domain"/>
    <property type="match status" value="1"/>
</dbReference>
<keyword evidence="1" id="KW-0963">Cytoplasm</keyword>
<dbReference type="GO" id="GO:0009252">
    <property type="term" value="P:peptidoglycan biosynthetic process"/>
    <property type="evidence" value="ECO:0007669"/>
    <property type="project" value="UniProtKB-KW"/>
</dbReference>
<dbReference type="InterPro" id="IPR013221">
    <property type="entry name" value="Mur_ligase_cen"/>
</dbReference>
<keyword evidence="7" id="KW-0573">Peptidoglycan synthesis</keyword>
<gene>
    <name evidence="14" type="ORF">LCGC14_0525990</name>
</gene>
<evidence type="ECO:0000256" key="5">
    <source>
        <dbReference type="ARBA" id="ARBA00022840"/>
    </source>
</evidence>
<keyword evidence="6" id="KW-0133">Cell shape</keyword>
<dbReference type="GO" id="GO:0008360">
    <property type="term" value="P:regulation of cell shape"/>
    <property type="evidence" value="ECO:0007669"/>
    <property type="project" value="UniProtKB-KW"/>
</dbReference>
<dbReference type="Gene3D" id="3.90.190.20">
    <property type="entry name" value="Mur ligase, C-terminal domain"/>
    <property type="match status" value="1"/>
</dbReference>
<feature type="domain" description="Mur ligase central" evidence="13">
    <location>
        <begin position="107"/>
        <end position="293"/>
    </location>
</feature>
<keyword evidence="4" id="KW-0547">Nucleotide-binding</keyword>
<evidence type="ECO:0000256" key="10">
    <source>
        <dbReference type="ARBA" id="ARBA00031461"/>
    </source>
</evidence>
<evidence type="ECO:0000256" key="7">
    <source>
        <dbReference type="ARBA" id="ARBA00022984"/>
    </source>
</evidence>
<dbReference type="Pfam" id="PF08245">
    <property type="entry name" value="Mur_ligase_M"/>
    <property type="match status" value="1"/>
</dbReference>
<keyword evidence="8" id="KW-0131">Cell cycle</keyword>
<evidence type="ECO:0000256" key="8">
    <source>
        <dbReference type="ARBA" id="ARBA00023306"/>
    </source>
</evidence>
<dbReference type="GO" id="GO:0071555">
    <property type="term" value="P:cell wall organization"/>
    <property type="evidence" value="ECO:0007669"/>
    <property type="project" value="UniProtKB-KW"/>
</dbReference>
<dbReference type="InterPro" id="IPR005863">
    <property type="entry name" value="UDP-N-AcMur_synth"/>
</dbReference>
<dbReference type="InterPro" id="IPR035911">
    <property type="entry name" value="MurE/MurF_N"/>
</dbReference>
<dbReference type="GO" id="GO:0005524">
    <property type="term" value="F:ATP binding"/>
    <property type="evidence" value="ECO:0007669"/>
    <property type="project" value="UniProtKB-KW"/>
</dbReference>
<dbReference type="InterPro" id="IPR004101">
    <property type="entry name" value="Mur_ligase_C"/>
</dbReference>
<evidence type="ECO:0000256" key="9">
    <source>
        <dbReference type="ARBA" id="ARBA00023316"/>
    </source>
</evidence>
<evidence type="ECO:0000313" key="14">
    <source>
        <dbReference type="EMBL" id="KKN61040.1"/>
    </source>
</evidence>
<protein>
    <recommendedName>
        <fullName evidence="10">UDP-MurNAc-pentapeptide synthetase</fullName>
    </recommendedName>
</protein>
<keyword evidence="5" id="KW-0067">ATP-binding</keyword>
<dbReference type="SUPFAM" id="SSF63418">
    <property type="entry name" value="MurE/MurF N-terminal domain"/>
    <property type="match status" value="1"/>
</dbReference>
<dbReference type="SUPFAM" id="SSF53623">
    <property type="entry name" value="MurD-like peptide ligases, catalytic domain"/>
    <property type="match status" value="1"/>
</dbReference>
<sequence length="455" mass="49184">MIEIKASEIIKATGAELVQGSPDQLINKISTDSRTIKSGDVFLALRGPNFNGVDFIKEAIENGAVGYVAENSSIDSNLAIKTEDSLKFLHLLAKHVLQKVAPKVIAITGSTGKTSVKDILNSALSFKYDVLATKANYNNEIGLPLTVLELTPSTEVVILEMGMRGIGHIDELTEIARPDLALVTNIGNSHIELLETQENIIRAKAEIINGLKDDGTLFVNADDESTKALRELASSKEIISFGKNGDVSYREISSDELGRVKILIKVGSEQAEVNMPVPGSHHAQNACAAAAIASKMGLSLAQIKKGLEQLKLSSGRMEVLQENGWIIINDAYNSAPDSALAALDTLRSIDSERKVAILGSMLELGDSAKEEHERVGRYVARQNVDSLITVGELALDIKNGAIKAGMSKDNIKAFSDYSSLMKQIDSLVRTADAILVKGSRKIELENIVHYLQKKR</sequence>
<keyword evidence="9" id="KW-0961">Cell wall biogenesis/degradation</keyword>
<organism evidence="14">
    <name type="scientific">marine sediment metagenome</name>
    <dbReference type="NCBI Taxonomy" id="412755"/>
    <lineage>
        <taxon>unclassified sequences</taxon>
        <taxon>metagenomes</taxon>
        <taxon>ecological metagenomes</taxon>
    </lineage>
</organism>
<proteinExistence type="inferred from homology"/>
<dbReference type="PANTHER" id="PTHR43024">
    <property type="entry name" value="UDP-N-ACETYLMURAMOYL-TRIPEPTIDE--D-ALANYL-D-ALANINE LIGASE"/>
    <property type="match status" value="1"/>
</dbReference>
<dbReference type="InterPro" id="IPR000713">
    <property type="entry name" value="Mur_ligase_N"/>
</dbReference>
<evidence type="ECO:0000256" key="3">
    <source>
        <dbReference type="ARBA" id="ARBA00022618"/>
    </source>
</evidence>
<dbReference type="InterPro" id="IPR051046">
    <property type="entry name" value="MurCDEF_CellWall_CoF430Synth"/>
</dbReference>
<dbReference type="PANTHER" id="PTHR43024:SF1">
    <property type="entry name" value="UDP-N-ACETYLMURAMOYL-TRIPEPTIDE--D-ALANYL-D-ALANINE LIGASE"/>
    <property type="match status" value="1"/>
</dbReference>
<dbReference type="EMBL" id="LAZR01000674">
    <property type="protein sequence ID" value="KKN61040.1"/>
    <property type="molecule type" value="Genomic_DNA"/>
</dbReference>
<evidence type="ECO:0000256" key="1">
    <source>
        <dbReference type="ARBA" id="ARBA00022490"/>
    </source>
</evidence>
<accession>A0A0F9RX77</accession>
<reference evidence="14" key="1">
    <citation type="journal article" date="2015" name="Nature">
        <title>Complex archaea that bridge the gap between prokaryotes and eukaryotes.</title>
        <authorList>
            <person name="Spang A."/>
            <person name="Saw J.H."/>
            <person name="Jorgensen S.L."/>
            <person name="Zaremba-Niedzwiedzka K."/>
            <person name="Martijn J."/>
            <person name="Lind A.E."/>
            <person name="van Eijk R."/>
            <person name="Schleper C."/>
            <person name="Guy L."/>
            <person name="Ettema T.J."/>
        </authorList>
    </citation>
    <scope>NUCLEOTIDE SEQUENCE</scope>
</reference>
<comment type="caution">
    <text evidence="14">The sequence shown here is derived from an EMBL/GenBank/DDBJ whole genome shotgun (WGS) entry which is preliminary data.</text>
</comment>
<keyword evidence="2" id="KW-0436">Ligase</keyword>
<dbReference type="Gene3D" id="3.40.1190.10">
    <property type="entry name" value="Mur-like, catalytic domain"/>
    <property type="match status" value="1"/>
</dbReference>
<keyword evidence="3" id="KW-0132">Cell division</keyword>
<dbReference type="Gene3D" id="3.40.1390.10">
    <property type="entry name" value="MurE/MurF, N-terminal domain"/>
    <property type="match status" value="1"/>
</dbReference>
<dbReference type="HAMAP" id="MF_02019">
    <property type="entry name" value="MurF"/>
    <property type="match status" value="1"/>
</dbReference>
<evidence type="ECO:0000256" key="4">
    <source>
        <dbReference type="ARBA" id="ARBA00022741"/>
    </source>
</evidence>
<feature type="domain" description="Mur ligase N-terminal catalytic" evidence="11">
    <location>
        <begin position="26"/>
        <end position="81"/>
    </location>
</feature>
<dbReference type="GO" id="GO:0047480">
    <property type="term" value="F:UDP-N-acetylmuramoyl-tripeptide-D-alanyl-D-alanine ligase activity"/>
    <property type="evidence" value="ECO:0007669"/>
    <property type="project" value="InterPro"/>
</dbReference>
<feature type="domain" description="Mur ligase C-terminal" evidence="12">
    <location>
        <begin position="315"/>
        <end position="440"/>
    </location>
</feature>
<evidence type="ECO:0000259" key="12">
    <source>
        <dbReference type="Pfam" id="PF02875"/>
    </source>
</evidence>